<gene>
    <name evidence="3" type="ORF">SAMN02927930_00187</name>
</gene>
<evidence type="ECO:0000256" key="1">
    <source>
        <dbReference type="SAM" id="Phobius"/>
    </source>
</evidence>
<dbReference type="AlphaFoldDB" id="A0A1G6A7V5"/>
<feature type="transmembrane region" description="Helical" evidence="1">
    <location>
        <begin position="127"/>
        <end position="147"/>
    </location>
</feature>
<keyword evidence="1" id="KW-1133">Transmembrane helix</keyword>
<dbReference type="InterPro" id="IPR039447">
    <property type="entry name" value="UreH-like_TM_dom"/>
</dbReference>
<dbReference type="Proteomes" id="UP000199626">
    <property type="component" value="Unassembled WGS sequence"/>
</dbReference>
<dbReference type="STRING" id="1159017.SAMN02927930_00187"/>
<accession>A0A1G6A7V5</accession>
<keyword evidence="4" id="KW-1185">Reference proteome</keyword>
<dbReference type="EMBL" id="FMXN01000001">
    <property type="protein sequence ID" value="SDB04527.1"/>
    <property type="molecule type" value="Genomic_DNA"/>
</dbReference>
<evidence type="ECO:0000313" key="4">
    <source>
        <dbReference type="Proteomes" id="UP000199626"/>
    </source>
</evidence>
<feature type="transmembrane region" description="Helical" evidence="1">
    <location>
        <begin position="74"/>
        <end position="95"/>
    </location>
</feature>
<dbReference type="PANTHER" id="PTHR42208:SF1">
    <property type="entry name" value="HEAVY METAL TRANSPORTER"/>
    <property type="match status" value="1"/>
</dbReference>
<dbReference type="RefSeq" id="WP_233340069.1">
    <property type="nucleotide sequence ID" value="NZ_FMXN01000001.1"/>
</dbReference>
<keyword evidence="1" id="KW-0472">Membrane</keyword>
<evidence type="ECO:0000313" key="3">
    <source>
        <dbReference type="EMBL" id="SDB04527.1"/>
    </source>
</evidence>
<feature type="transmembrane region" description="Helical" evidence="1">
    <location>
        <begin position="47"/>
        <end position="67"/>
    </location>
</feature>
<dbReference type="PANTHER" id="PTHR42208">
    <property type="entry name" value="HEAVY METAL TRANSPORTER-RELATED"/>
    <property type="match status" value="1"/>
</dbReference>
<dbReference type="Pfam" id="PF13386">
    <property type="entry name" value="DsbD_2"/>
    <property type="match status" value="1"/>
</dbReference>
<proteinExistence type="predicted"/>
<name>A0A1G6A7V5_9GAMM</name>
<organism evidence="3 4">
    <name type="scientific">Pseudidiomarina indica</name>
    <dbReference type="NCBI Taxonomy" id="1159017"/>
    <lineage>
        <taxon>Bacteria</taxon>
        <taxon>Pseudomonadati</taxon>
        <taxon>Pseudomonadota</taxon>
        <taxon>Gammaproteobacteria</taxon>
        <taxon>Alteromonadales</taxon>
        <taxon>Idiomarinaceae</taxon>
        <taxon>Pseudidiomarina</taxon>
    </lineage>
</organism>
<evidence type="ECO:0000259" key="2">
    <source>
        <dbReference type="Pfam" id="PF13386"/>
    </source>
</evidence>
<feature type="transmembrane region" description="Helical" evidence="1">
    <location>
        <begin position="192"/>
        <end position="213"/>
    </location>
</feature>
<protein>
    <recommendedName>
        <fullName evidence="2">Urease accessory protein UreH-like transmembrane domain-containing protein</fullName>
    </recommendedName>
</protein>
<feature type="transmembrane region" description="Helical" evidence="1">
    <location>
        <begin position="159"/>
        <end position="180"/>
    </location>
</feature>
<keyword evidence="1" id="KW-0812">Transmembrane</keyword>
<sequence>MMHDWLPALFMGLAGAGHCLMMCGGIAAAVTGTTRPWQVVVYNLGRITSYAIAGAIIAATLGGLANVAPHGLIVLRILAAFVLVAFGLYLGQWWFGLRHLERLGLPWWRKLQPWAARLRQGQVTTPGLFLAGMLWGWLPCGLVYSALSWAALSGSATSGAFYMLLFGLGTFPAMVGFGWFSRSVQQLLQAHGFRQLMGGLMILYGLWTLIIALKQLQVL</sequence>
<feature type="domain" description="Urease accessory protein UreH-like transmembrane" evidence="2">
    <location>
        <begin position="8"/>
        <end position="207"/>
    </location>
</feature>
<reference evidence="4" key="1">
    <citation type="submission" date="2016-10" db="EMBL/GenBank/DDBJ databases">
        <authorList>
            <person name="Varghese N."/>
            <person name="Submissions S."/>
        </authorList>
    </citation>
    <scope>NUCLEOTIDE SEQUENCE [LARGE SCALE GENOMIC DNA]</scope>
    <source>
        <strain evidence="4">CGMCC 1.10824</strain>
    </source>
</reference>